<feature type="region of interest" description="Disordered" evidence="2">
    <location>
        <begin position="67"/>
        <end position="89"/>
    </location>
</feature>
<dbReference type="OrthoDB" id="4314040at2759"/>
<name>A0A6A6W5L8_9PEZI</name>
<keyword evidence="5" id="KW-1185">Reference proteome</keyword>
<reference evidence="4" key="1">
    <citation type="journal article" date="2020" name="Stud. Mycol.">
        <title>101 Dothideomycetes genomes: a test case for predicting lifestyles and emergence of pathogens.</title>
        <authorList>
            <person name="Haridas S."/>
            <person name="Albert R."/>
            <person name="Binder M."/>
            <person name="Bloem J."/>
            <person name="Labutti K."/>
            <person name="Salamov A."/>
            <person name="Andreopoulos B."/>
            <person name="Baker S."/>
            <person name="Barry K."/>
            <person name="Bills G."/>
            <person name="Bluhm B."/>
            <person name="Cannon C."/>
            <person name="Castanera R."/>
            <person name="Culley D."/>
            <person name="Daum C."/>
            <person name="Ezra D."/>
            <person name="Gonzalez J."/>
            <person name="Henrissat B."/>
            <person name="Kuo A."/>
            <person name="Liang C."/>
            <person name="Lipzen A."/>
            <person name="Lutzoni F."/>
            <person name="Magnuson J."/>
            <person name="Mondo S."/>
            <person name="Nolan M."/>
            <person name="Ohm R."/>
            <person name="Pangilinan J."/>
            <person name="Park H.-J."/>
            <person name="Ramirez L."/>
            <person name="Alfaro M."/>
            <person name="Sun H."/>
            <person name="Tritt A."/>
            <person name="Yoshinaga Y."/>
            <person name="Zwiers L.-H."/>
            <person name="Turgeon B."/>
            <person name="Goodwin S."/>
            <person name="Spatafora J."/>
            <person name="Crous P."/>
            <person name="Grigoriev I."/>
        </authorList>
    </citation>
    <scope>NUCLEOTIDE SEQUENCE</scope>
    <source>
        <strain evidence="4">CBS 121739</strain>
    </source>
</reference>
<evidence type="ECO:0000259" key="3">
    <source>
        <dbReference type="PROSITE" id="PS50048"/>
    </source>
</evidence>
<dbReference type="CDD" id="cd00067">
    <property type="entry name" value="GAL4"/>
    <property type="match status" value="1"/>
</dbReference>
<dbReference type="InterPro" id="IPR036864">
    <property type="entry name" value="Zn2-C6_fun-type_DNA-bd_sf"/>
</dbReference>
<evidence type="ECO:0000313" key="5">
    <source>
        <dbReference type="Proteomes" id="UP000799437"/>
    </source>
</evidence>
<dbReference type="InterPro" id="IPR001138">
    <property type="entry name" value="Zn2Cys6_DnaBD"/>
</dbReference>
<evidence type="ECO:0000313" key="4">
    <source>
        <dbReference type="EMBL" id="KAF2757246.1"/>
    </source>
</evidence>
<evidence type="ECO:0000256" key="2">
    <source>
        <dbReference type="SAM" id="MobiDB-lite"/>
    </source>
</evidence>
<dbReference type="AlphaFoldDB" id="A0A6A6W5L8"/>
<dbReference type="Proteomes" id="UP000799437">
    <property type="component" value="Unassembled WGS sequence"/>
</dbReference>
<dbReference type="PROSITE" id="PS00463">
    <property type="entry name" value="ZN2_CY6_FUNGAL_1"/>
    <property type="match status" value="1"/>
</dbReference>
<dbReference type="EMBL" id="ML996574">
    <property type="protein sequence ID" value="KAF2757246.1"/>
    <property type="molecule type" value="Genomic_DNA"/>
</dbReference>
<feature type="domain" description="Zn(2)-C6 fungal-type" evidence="3">
    <location>
        <begin position="10"/>
        <end position="38"/>
    </location>
</feature>
<dbReference type="PROSITE" id="PS50048">
    <property type="entry name" value="ZN2_CY6_FUNGAL_2"/>
    <property type="match status" value="1"/>
</dbReference>
<dbReference type="PANTHER" id="PTHR38111">
    <property type="entry name" value="ZN(2)-C6 FUNGAL-TYPE DOMAIN-CONTAINING PROTEIN-RELATED"/>
    <property type="match status" value="1"/>
</dbReference>
<dbReference type="InterPro" id="IPR053178">
    <property type="entry name" value="Osmoadaptation_assoc"/>
</dbReference>
<dbReference type="RefSeq" id="XP_033599697.1">
    <property type="nucleotide sequence ID" value="XM_033749792.1"/>
</dbReference>
<protein>
    <recommendedName>
        <fullName evidence="3">Zn(2)-C6 fungal-type domain-containing protein</fullName>
    </recommendedName>
</protein>
<keyword evidence="1" id="KW-0539">Nucleus</keyword>
<dbReference type="Pfam" id="PF00172">
    <property type="entry name" value="Zn_clus"/>
    <property type="match status" value="1"/>
</dbReference>
<organism evidence="4 5">
    <name type="scientific">Pseudovirgaria hyperparasitica</name>
    <dbReference type="NCBI Taxonomy" id="470096"/>
    <lineage>
        <taxon>Eukaryota</taxon>
        <taxon>Fungi</taxon>
        <taxon>Dikarya</taxon>
        <taxon>Ascomycota</taxon>
        <taxon>Pezizomycotina</taxon>
        <taxon>Dothideomycetes</taxon>
        <taxon>Dothideomycetes incertae sedis</taxon>
        <taxon>Acrospermales</taxon>
        <taxon>Acrospermaceae</taxon>
        <taxon>Pseudovirgaria</taxon>
    </lineage>
</organism>
<evidence type="ECO:0000256" key="1">
    <source>
        <dbReference type="ARBA" id="ARBA00023242"/>
    </source>
</evidence>
<gene>
    <name evidence="4" type="ORF">EJ05DRAFT_60277</name>
</gene>
<dbReference type="GO" id="GO:0000981">
    <property type="term" value="F:DNA-binding transcription factor activity, RNA polymerase II-specific"/>
    <property type="evidence" value="ECO:0007669"/>
    <property type="project" value="InterPro"/>
</dbReference>
<dbReference type="Gene3D" id="4.10.240.10">
    <property type="entry name" value="Zn(2)-C6 fungal-type DNA-binding domain"/>
    <property type="match status" value="1"/>
</dbReference>
<sequence length="522" mass="58212">MVGVPGRSRGCRTCRRRKLKCDEAKPTCERCPKAGLQCDGYDEVAWSVTSVSKSGRLTRLDVPGRASCTRDATSRAGEEVGGGGGGGARRQSGVWMPLMQLSCLGTEASREHDLVRFAAQRIFPWPLLSTTPRSRSWIFDLLEMAPVQAVLPAVCCLSATFISREEQQRSCKAPSDLTLSAMHYYRTALHGLSSVLQDQHHWQEPGTLGIVFMLSIYELINVRGGSGWMRHAGGISTLVRTIGPKTFEQEPGRSYLNLLRQSIVARAAERRERCFLEGPEWRSTSVFSDQDPDHLYYALMDAFAKIPGILEDADALARIEDEKSACEHGEQLRQSIVRALAALFRWRLGFDHVLSRMARAVPVDPSKSMTLDAHGRPLYPSILMFENVLNGRAVVMYDVLVLLLMQLGESWGQYDVAAKACDSLGIGDQFDIGLESEPAVLRLPSQDISPAEVMTETCRSIEFHLRGGSIYSGALMILYPFRILIKLSIDSETRAWLRRISHMLSEQHGLKCFAEIWDEWDG</sequence>
<dbReference type="GO" id="GO:0008270">
    <property type="term" value="F:zinc ion binding"/>
    <property type="evidence" value="ECO:0007669"/>
    <property type="project" value="InterPro"/>
</dbReference>
<dbReference type="SUPFAM" id="SSF57701">
    <property type="entry name" value="Zn2/Cys6 DNA-binding domain"/>
    <property type="match status" value="1"/>
</dbReference>
<dbReference type="PANTHER" id="PTHR38111:SF2">
    <property type="entry name" value="FINGER DOMAIN PROTEIN, PUTATIVE (AFU_ORTHOLOGUE AFUA_1G01560)-RELATED"/>
    <property type="match status" value="1"/>
</dbReference>
<accession>A0A6A6W5L8</accession>
<feature type="compositionally biased region" description="Gly residues" evidence="2">
    <location>
        <begin position="79"/>
        <end position="88"/>
    </location>
</feature>
<proteinExistence type="predicted"/>
<dbReference type="SMART" id="SM00066">
    <property type="entry name" value="GAL4"/>
    <property type="match status" value="1"/>
</dbReference>
<dbReference type="GeneID" id="54490846"/>